<reference evidence="2" key="2">
    <citation type="submission" date="2025-08" db="UniProtKB">
        <authorList>
            <consortium name="RefSeq"/>
        </authorList>
    </citation>
    <scope>IDENTIFICATION</scope>
    <source>
        <tissue evidence="2">Leaf</tissue>
    </source>
</reference>
<evidence type="ECO:0008006" key="3">
    <source>
        <dbReference type="Google" id="ProtNLM"/>
    </source>
</evidence>
<accession>A0ABM3RGY2</accession>
<dbReference type="RefSeq" id="XP_056694878.1">
    <property type="nucleotide sequence ID" value="XM_056838900.1"/>
</dbReference>
<sequence>MPNKFPKREEIKLEPISQTGYKLNLDGLRNREEVIEHWKKSMSSVLNLNTEWTSENFLNYIEHSLYGCVADLYDGLDEDVKGLLRESEPPTTMFKQLCQYIESEFIGSKEDPDEKRIECQRNLSNLSVCNMKYIESYIMEFEQYYYKIGENETNLGMFYDKLPNHINGEISEKYQEWVDKHGHRDALGKRIAFLENG</sequence>
<gene>
    <name evidence="2" type="primary">LOC130469549</name>
</gene>
<dbReference type="GeneID" id="130469549"/>
<evidence type="ECO:0000313" key="2">
    <source>
        <dbReference type="RefSeq" id="XP_056694878.1"/>
    </source>
</evidence>
<evidence type="ECO:0000313" key="1">
    <source>
        <dbReference type="Proteomes" id="UP000813463"/>
    </source>
</evidence>
<organism evidence="1 2">
    <name type="scientific">Spinacia oleracea</name>
    <name type="common">Spinach</name>
    <dbReference type="NCBI Taxonomy" id="3562"/>
    <lineage>
        <taxon>Eukaryota</taxon>
        <taxon>Viridiplantae</taxon>
        <taxon>Streptophyta</taxon>
        <taxon>Embryophyta</taxon>
        <taxon>Tracheophyta</taxon>
        <taxon>Spermatophyta</taxon>
        <taxon>Magnoliopsida</taxon>
        <taxon>eudicotyledons</taxon>
        <taxon>Gunneridae</taxon>
        <taxon>Pentapetalae</taxon>
        <taxon>Caryophyllales</taxon>
        <taxon>Chenopodiaceae</taxon>
        <taxon>Chenopodioideae</taxon>
        <taxon>Anserineae</taxon>
        <taxon>Spinacia</taxon>
    </lineage>
</organism>
<dbReference type="Proteomes" id="UP000813463">
    <property type="component" value="Chromosome 3"/>
</dbReference>
<dbReference type="Pfam" id="PF22909">
    <property type="entry name" value="Caulimovir_coat_dom"/>
    <property type="match status" value="1"/>
</dbReference>
<reference evidence="1" key="1">
    <citation type="journal article" date="2021" name="Nat. Commun.">
        <title>Genomic analyses provide insights into spinach domestication and the genetic basis of agronomic traits.</title>
        <authorList>
            <person name="Cai X."/>
            <person name="Sun X."/>
            <person name="Xu C."/>
            <person name="Sun H."/>
            <person name="Wang X."/>
            <person name="Ge C."/>
            <person name="Zhang Z."/>
            <person name="Wang Q."/>
            <person name="Fei Z."/>
            <person name="Jiao C."/>
            <person name="Wang Q."/>
        </authorList>
    </citation>
    <scope>NUCLEOTIDE SEQUENCE [LARGE SCALE GENOMIC DNA]</scope>
    <source>
        <strain evidence="1">cv. Varoflay</strain>
    </source>
</reference>
<protein>
    <recommendedName>
        <fullName evidence="3">Cullin N-terminal domain-containing protein</fullName>
    </recommendedName>
</protein>
<name>A0ABM3RGY2_SPIOL</name>
<keyword evidence="1" id="KW-1185">Reference proteome</keyword>
<proteinExistence type="predicted"/>